<protein>
    <submittedName>
        <fullName evidence="3">Uncharacterized protein</fullName>
    </submittedName>
</protein>
<evidence type="ECO:0000256" key="1">
    <source>
        <dbReference type="SAM" id="MobiDB-lite"/>
    </source>
</evidence>
<dbReference type="EMBL" id="BKCF01000002">
    <property type="protein sequence ID" value="GEQ86081.1"/>
    <property type="molecule type" value="Genomic_DNA"/>
</dbReference>
<dbReference type="Proteomes" id="UP000326994">
    <property type="component" value="Unassembled WGS sequence"/>
</dbReference>
<proteinExistence type="predicted"/>
<sequence>MATYKKRGGKPKSKQVENTDLDALEQDSTTAEVFNTLDEGANRTEKWVEKNQNIILIVVGVVAVAVLGYLAYINFVQEPKEAEGMNEMYQAQTYFDTALNATNGQDSIYNLALNGGKGKYGFLKIIDNYGGTKAGNLANYYAGMAYLNTNDYQNAISYLSDFSSDDAMLGPLAKGAIGDAFVQLNQKDEALGYYETAATMQTNEFTSPRFLLKAGVTALALGKGDVAKKHLKNLVDNYAASAEATKAKAYLAQAEAMNE</sequence>
<keyword evidence="2" id="KW-0812">Transmembrane</keyword>
<feature type="transmembrane region" description="Helical" evidence="2">
    <location>
        <begin position="53"/>
        <end position="72"/>
    </location>
</feature>
<organism evidence="3 4">
    <name type="scientific">Patiriisocius marinistellae</name>
    <dbReference type="NCBI Taxonomy" id="2494560"/>
    <lineage>
        <taxon>Bacteria</taxon>
        <taxon>Pseudomonadati</taxon>
        <taxon>Bacteroidota</taxon>
        <taxon>Flavobacteriia</taxon>
        <taxon>Flavobacteriales</taxon>
        <taxon>Flavobacteriaceae</taxon>
        <taxon>Patiriisocius</taxon>
    </lineage>
</organism>
<gene>
    <name evidence="3" type="ORF">ULMS_15890</name>
</gene>
<evidence type="ECO:0000313" key="4">
    <source>
        <dbReference type="Proteomes" id="UP000326994"/>
    </source>
</evidence>
<evidence type="ECO:0000313" key="3">
    <source>
        <dbReference type="EMBL" id="GEQ86081.1"/>
    </source>
</evidence>
<dbReference type="RefSeq" id="WP_151894012.1">
    <property type="nucleotide sequence ID" value="NZ_BKCF01000002.1"/>
</dbReference>
<keyword evidence="2" id="KW-0472">Membrane</keyword>
<keyword evidence="2" id="KW-1133">Transmembrane helix</keyword>
<comment type="caution">
    <text evidence="3">The sequence shown here is derived from an EMBL/GenBank/DDBJ whole genome shotgun (WGS) entry which is preliminary data.</text>
</comment>
<dbReference type="AlphaFoldDB" id="A0A5J4G1Y2"/>
<evidence type="ECO:0000256" key="2">
    <source>
        <dbReference type="SAM" id="Phobius"/>
    </source>
</evidence>
<dbReference type="Gene3D" id="1.25.40.10">
    <property type="entry name" value="Tetratricopeptide repeat domain"/>
    <property type="match status" value="1"/>
</dbReference>
<feature type="region of interest" description="Disordered" evidence="1">
    <location>
        <begin position="1"/>
        <end position="21"/>
    </location>
</feature>
<dbReference type="SUPFAM" id="SSF48452">
    <property type="entry name" value="TPR-like"/>
    <property type="match status" value="1"/>
</dbReference>
<feature type="compositionally biased region" description="Basic residues" evidence="1">
    <location>
        <begin position="1"/>
        <end position="13"/>
    </location>
</feature>
<dbReference type="OrthoDB" id="9808622at2"/>
<reference evidence="3 4" key="1">
    <citation type="submission" date="2019-08" db="EMBL/GenBank/DDBJ databases">
        <title>Ulvibacter marinistellae sp. nov., isolated from a starfish, Patiria pectinifera.</title>
        <authorList>
            <person name="Kawano K."/>
            <person name="Ushijima N."/>
            <person name="Kihara M."/>
            <person name="Itoh H."/>
        </authorList>
    </citation>
    <scope>NUCLEOTIDE SEQUENCE [LARGE SCALE GENOMIC DNA]</scope>
    <source>
        <strain evidence="3 4">KK4</strain>
    </source>
</reference>
<dbReference type="InterPro" id="IPR011990">
    <property type="entry name" value="TPR-like_helical_dom_sf"/>
</dbReference>
<accession>A0A5J4G1Y2</accession>
<name>A0A5J4G1Y2_9FLAO</name>
<keyword evidence="4" id="KW-1185">Reference proteome</keyword>